<feature type="region of interest" description="Disordered" evidence="1">
    <location>
        <begin position="91"/>
        <end position="138"/>
    </location>
</feature>
<accession>A0A7G9SDB5</accession>
<evidence type="ECO:0000313" key="2">
    <source>
        <dbReference type="EMBL" id="QNN65840.1"/>
    </source>
</evidence>
<evidence type="ECO:0000256" key="1">
    <source>
        <dbReference type="SAM" id="MobiDB-lite"/>
    </source>
</evidence>
<gene>
    <name evidence="2" type="ORF">H9L12_04700</name>
</gene>
<proteinExistence type="predicted"/>
<evidence type="ECO:0008006" key="4">
    <source>
        <dbReference type="Google" id="ProtNLM"/>
    </source>
</evidence>
<reference evidence="2 3" key="1">
    <citation type="submission" date="2020-08" db="EMBL/GenBank/DDBJ databases">
        <title>Genome sequence of Sphingomonas rhizophila KACC 19189T.</title>
        <authorList>
            <person name="Hyun D.-W."/>
            <person name="Bae J.-W."/>
        </authorList>
    </citation>
    <scope>NUCLEOTIDE SEQUENCE [LARGE SCALE GENOMIC DNA]</scope>
    <source>
        <strain evidence="2 3">KACC 19189</strain>
    </source>
</reference>
<dbReference type="KEGG" id="srhi:H9L12_04700"/>
<dbReference type="EMBL" id="CP060717">
    <property type="protein sequence ID" value="QNN65840.1"/>
    <property type="molecule type" value="Genomic_DNA"/>
</dbReference>
<organism evidence="2 3">
    <name type="scientific">Sphingomonas rhizophila</name>
    <dbReference type="NCBI Taxonomy" id="2071607"/>
    <lineage>
        <taxon>Bacteria</taxon>
        <taxon>Pseudomonadati</taxon>
        <taxon>Pseudomonadota</taxon>
        <taxon>Alphaproteobacteria</taxon>
        <taxon>Sphingomonadales</taxon>
        <taxon>Sphingomonadaceae</taxon>
        <taxon>Sphingomonas</taxon>
    </lineage>
</organism>
<sequence>MTAMVEPDRVKLAEAEVARTKAEFVGTFHDLVAQLQPRKLVREAWEGAKNKGADLAEDAVDAVTKRPVVATGLVAALAMFLAREPLKDATKKVAGAMKTSAKKEKKPAAKPAQLDKPVAPPVRRRAPRRAASKTEKQG</sequence>
<keyword evidence="3" id="KW-1185">Reference proteome</keyword>
<dbReference type="RefSeq" id="WP_187542825.1">
    <property type="nucleotide sequence ID" value="NZ_CP060717.1"/>
</dbReference>
<name>A0A7G9SDB5_9SPHN</name>
<dbReference type="AlphaFoldDB" id="A0A7G9SDB5"/>
<evidence type="ECO:0000313" key="3">
    <source>
        <dbReference type="Proteomes" id="UP000515955"/>
    </source>
</evidence>
<dbReference type="Proteomes" id="UP000515955">
    <property type="component" value="Chromosome"/>
</dbReference>
<feature type="compositionally biased region" description="Basic residues" evidence="1">
    <location>
        <begin position="122"/>
        <end position="131"/>
    </location>
</feature>
<protein>
    <recommendedName>
        <fullName evidence="4">DUF3618 domain-containing protein</fullName>
    </recommendedName>
</protein>